<feature type="domain" description="MROH2B-like N-terminal HEAT-repeats" evidence="5">
    <location>
        <begin position="26"/>
        <end position="232"/>
    </location>
</feature>
<dbReference type="InterPro" id="IPR045206">
    <property type="entry name" value="Maestro_heat-like_prot"/>
</dbReference>
<evidence type="ECO:0000256" key="1">
    <source>
        <dbReference type="ARBA" id="ARBA00022737"/>
    </source>
</evidence>
<feature type="domain" description="Maestro-like HEAT-repeats" evidence="3">
    <location>
        <begin position="773"/>
        <end position="931"/>
    </location>
</feature>
<dbReference type="SUPFAM" id="SSF48371">
    <property type="entry name" value="ARM repeat"/>
    <property type="match status" value="1"/>
</dbReference>
<accession>A0A8C4ZHM9</accession>
<dbReference type="Pfam" id="PF21047">
    <property type="entry name" value="HEAT_Maestro"/>
    <property type="match status" value="1"/>
</dbReference>
<dbReference type="OMA" id="VLRCKLR"/>
<dbReference type="InterPro" id="IPR055408">
    <property type="entry name" value="HEAT_MROH2B-like"/>
</dbReference>
<reference evidence="7" key="2">
    <citation type="submission" date="2025-09" db="UniProtKB">
        <authorList>
            <consortium name="Ensembl"/>
        </authorList>
    </citation>
    <scope>IDENTIFICATION</scope>
</reference>
<feature type="domain" description="MROH2B-like HEAT-repeats" evidence="4">
    <location>
        <begin position="235"/>
        <end position="299"/>
    </location>
</feature>
<keyword evidence="2" id="KW-1133">Transmembrane helix</keyword>
<evidence type="ECO:0000259" key="3">
    <source>
        <dbReference type="Pfam" id="PF21047"/>
    </source>
</evidence>
<keyword evidence="2" id="KW-0472">Membrane</keyword>
<evidence type="ECO:0000313" key="8">
    <source>
        <dbReference type="Proteomes" id="UP000694546"/>
    </source>
</evidence>
<evidence type="ECO:0000256" key="2">
    <source>
        <dbReference type="SAM" id="Phobius"/>
    </source>
</evidence>
<organism evidence="7 8">
    <name type="scientific">Gadus morhua</name>
    <name type="common">Atlantic cod</name>
    <dbReference type="NCBI Taxonomy" id="8049"/>
    <lineage>
        <taxon>Eukaryota</taxon>
        <taxon>Metazoa</taxon>
        <taxon>Chordata</taxon>
        <taxon>Craniata</taxon>
        <taxon>Vertebrata</taxon>
        <taxon>Euteleostomi</taxon>
        <taxon>Actinopterygii</taxon>
        <taxon>Neopterygii</taxon>
        <taxon>Teleostei</taxon>
        <taxon>Neoteleostei</taxon>
        <taxon>Acanthomorphata</taxon>
        <taxon>Zeiogadaria</taxon>
        <taxon>Gadariae</taxon>
        <taxon>Gadiformes</taxon>
        <taxon>Gadoidei</taxon>
        <taxon>Gadidae</taxon>
        <taxon>Gadus</taxon>
    </lineage>
</organism>
<dbReference type="Pfam" id="PF23210">
    <property type="entry name" value="HEAT_Maestro_2"/>
    <property type="match status" value="2"/>
</dbReference>
<dbReference type="Pfam" id="PF23227">
    <property type="entry name" value="HEAT_MROH2B_C"/>
    <property type="match status" value="1"/>
</dbReference>
<dbReference type="InterPro" id="IPR048465">
    <property type="entry name" value="Maestro-like_HEAT"/>
</dbReference>
<dbReference type="GeneTree" id="ENSGT00940000156930"/>
<dbReference type="PANTHER" id="PTHR23120">
    <property type="entry name" value="MAESTRO-RELATED HEAT DOMAIN-CONTAINING"/>
    <property type="match status" value="1"/>
</dbReference>
<feature type="domain" description="MROH2B-like HEAT-repeats" evidence="4">
    <location>
        <begin position="302"/>
        <end position="730"/>
    </location>
</feature>
<keyword evidence="2" id="KW-0812">Transmembrane</keyword>
<dbReference type="InterPro" id="IPR016024">
    <property type="entry name" value="ARM-type_fold"/>
</dbReference>
<dbReference type="Proteomes" id="UP000694546">
    <property type="component" value="Chromosome 11"/>
</dbReference>
<proteinExistence type="predicted"/>
<keyword evidence="8" id="KW-1185">Reference proteome</keyword>
<evidence type="ECO:0000259" key="4">
    <source>
        <dbReference type="Pfam" id="PF23210"/>
    </source>
</evidence>
<dbReference type="Gene3D" id="1.25.10.10">
    <property type="entry name" value="Leucine-rich Repeat Variant"/>
    <property type="match status" value="3"/>
</dbReference>
<feature type="transmembrane region" description="Helical" evidence="2">
    <location>
        <begin position="1237"/>
        <end position="1261"/>
    </location>
</feature>
<dbReference type="PANTHER" id="PTHR23120:SF0">
    <property type="entry name" value="MAESTRO HEAT-LIKE REPEAT FAMILY MEMBER 1"/>
    <property type="match status" value="1"/>
</dbReference>
<evidence type="ECO:0008006" key="9">
    <source>
        <dbReference type="Google" id="ProtNLM"/>
    </source>
</evidence>
<dbReference type="InterPro" id="IPR055406">
    <property type="entry name" value="HEAT_Maestro"/>
</dbReference>
<protein>
    <recommendedName>
        <fullName evidence="9">Maestro heat-like repeat family member 1</fullName>
    </recommendedName>
</protein>
<name>A0A8C4ZHM9_GADMO</name>
<dbReference type="GO" id="GO:0005737">
    <property type="term" value="C:cytoplasm"/>
    <property type="evidence" value="ECO:0007669"/>
    <property type="project" value="TreeGrafter"/>
</dbReference>
<reference evidence="7" key="1">
    <citation type="submission" date="2025-08" db="UniProtKB">
        <authorList>
            <consortium name="Ensembl"/>
        </authorList>
    </citation>
    <scope>IDENTIFICATION</scope>
</reference>
<keyword evidence="1" id="KW-0677">Repeat</keyword>
<evidence type="ECO:0000313" key="7">
    <source>
        <dbReference type="Ensembl" id="ENSGMOP00000015105.2"/>
    </source>
</evidence>
<dbReference type="Ensembl" id="ENSGMOT00000015493.2">
    <property type="protein sequence ID" value="ENSGMOP00000015105.2"/>
    <property type="gene ID" value="ENSGMOG00000013883.2"/>
</dbReference>
<dbReference type="InterPro" id="IPR011989">
    <property type="entry name" value="ARM-like"/>
</dbReference>
<sequence length="1291" mass="144493">MVTLALLDGANDKDAEVQEQVRKSVLTLGKQQPDRVLAMCQDYLLKHPKVRQSVRRNIWLRLASWIKSIISLASDEMTRSKEVTLDWQQAASNILVAVGNKYINDIMEEILTKFQPGILPHFFVVQTLANLSDSNVYGMVPFLNAILGTMLPMLSMARQDNMKWVFSSALSHFSDSILEYLANLDKAPDPTVRKDTFSSEIYAAYDILFNGWLQSRESKLRLTVAEAVGPMSHLMASDKLEEQIPRLLPALLSMYKKNNEHFIISKSLCQVIDASVNMGSRVLETQLDSLLSALHHQVRTSNAFPDKLVLSVLQKLENNERNRMGSLAVLRHLINSSSEHTRTHARSLVKRRVVQVISAMAHHGYLELEGGELLVRFIVQHCALPDTYQRGPKPTDPEEVSNEALRSMCDDTLHLLTTTVSRLADVLWPMLLYYLTPPQFSNATTPLCRSLIVLGSKKRSNKEATFNIDFTQQGAPSTGPIKIHWGCQKYFQYFVHSELLLLMFYGFRGHGAPSLSLLNVLSLNIHPDLDVLWEKEIPPLVALLEGIIHKRNNRHCCTYVTNIFTSCNVMQCKQGQVSVEKQGLNIIFPVVSQSFLYRCVGVMLQECHNKEVVKKQLQEILLTARHSDAIEREGVALSVGLCAHSHLEGTLAKLEEFGKSDAFKKSPSIFNLLKDRSDLEADKVKSTLILCYGQVALNAPPEQILKRIDHDILRLISKHFNTKVMSPQVKGQLASLGGVALCEMIACSFLFTLHDYYCLWQHIESWLSSAQDHERERAVCTTAHILDFYLEKLTVKNMVSFHNLGALLGRLAPRCSDPHPAVRLAAISAVHTLLNIQLRYEGFANDYRDESVESLLLMRCVLENPDNAVLYKTCSELTKVISKRLPQQQLSTLVFMLFEGLVDSQTNCCRASSVILNTLLKNRGAGLQDLVRLAHAQTLSQTYKRTHVRAHAFIHSHSGIPFYNDMRVRCRAAVEALRILLARALLDDVGKRLDLDHAWEAMKEPNTHTAGITLLARAMARHAGPRLPSIVECLCPSLNNIYECQRITVTAFFSELLNHHVVTELLLMDVLMNNMMERISDPCCTVRMLAVRGLGNIATGSPEKVLNDEIRCASILLLGNLSQFGSGEAVFKDQIHNVLVSLLLHLVDPNPHVVKACKNAMRTCAPVVGSEQITVMFQNHLHEDKSLHYGEFINDLTKYLIQDFPGMLNFYHISVMQFFKSHWAEVRAGAAMFIGTMLLPAGALAGVLAGVQAGVLAGALAGVQRRGHRAWAGSQERQRGGFMLKGAGLCA</sequence>
<evidence type="ECO:0000259" key="6">
    <source>
        <dbReference type="Pfam" id="PF23227"/>
    </source>
</evidence>
<dbReference type="Pfam" id="PF23221">
    <property type="entry name" value="HEAT_MROH2B_1st"/>
    <property type="match status" value="1"/>
</dbReference>
<feature type="domain" description="Maestro/Maestro-like HEAT-repeats" evidence="6">
    <location>
        <begin position="1107"/>
        <end position="1238"/>
    </location>
</feature>
<evidence type="ECO:0000259" key="5">
    <source>
        <dbReference type="Pfam" id="PF23221"/>
    </source>
</evidence>
<dbReference type="InterPro" id="IPR056282">
    <property type="entry name" value="MROH2B-like_N_HEAT"/>
</dbReference>